<dbReference type="OrthoDB" id="2351076at2"/>
<sequence>MQINVQPFQSNQSSEKTAQMNQGDKLAVTIKESLNEKEAIVSIKGREMKASFPEGVPNQSRVSVEVVDHKEGMLALKEVNQSQTNKENSAAVNPNSDSLSLGSQKASPELRAAIELLHQRNIPITKDVLNQLQTFFSEGTDQKNRLASLEALINKKIEPTLQQLRSVHEALHGQPYSKAIEQLNVRGLDLHQQPVLDAALRDIAALLQRNPNQAVLNRVEQLLNQLTQNQAGGSVDLNTLSRLLTQTNSLNQLSSIQNVQVLLEQMLLSQNSGDSLTQQPKSESSPTGNIQHQVEQLIRGVSKEANVQNILTELRSFLLQNQSLLTKETIENLQSNISQAESKLEDGRELKARQIIQTVLQALDQLSEQDFVSSAYLKSNEAVPIQEASKQIAVTTITEKMAELTDSFKRTQRDISRTLDVVVRQQELLPNSKQTKPLLETVIKKLDHAIMKSEMLLFTDMKTERSLLKASSQLQEARSLLQAGQFQQARAIVQEVKGNIETLVFKPSETKVRHVSTNELNRSDTLEQRPSLERPKIHQEASSRSLFEAFRQLGLTRESEVAQQLLKQPNRTMETEPRDIKSQLMQMAKNETEGRVQQLASQALQNLTGQQLLSRSEPHSHMQNMMFQLPLLMGEQVENIQLFLKARNGGEQLDWENCSLYFLLETKKLGELGISISAANRQLSITLKNDDPHFERKMTPYVENAIGKLSEIGYSLNGIRFEQMKPLEEKNIEQPVIENTQKAVFTEEGFDYKI</sequence>
<evidence type="ECO:0008006" key="4">
    <source>
        <dbReference type="Google" id="ProtNLM"/>
    </source>
</evidence>
<feature type="compositionally biased region" description="Polar residues" evidence="1">
    <location>
        <begin position="1"/>
        <end position="22"/>
    </location>
</feature>
<protein>
    <recommendedName>
        <fullName evidence="4">Flagellar hook-length control protein-like C-terminal domain-containing protein</fullName>
    </recommendedName>
</protein>
<evidence type="ECO:0000256" key="1">
    <source>
        <dbReference type="SAM" id="MobiDB-lite"/>
    </source>
</evidence>
<dbReference type="EMBL" id="JALP01000166">
    <property type="protein sequence ID" value="THG90216.1"/>
    <property type="molecule type" value="Genomic_DNA"/>
</dbReference>
<reference evidence="2 3" key="1">
    <citation type="submission" date="2014-01" db="EMBL/GenBank/DDBJ databases">
        <title>Draft genome sequencing of Bacillus alcalophilus CGMCC 1.3604.</title>
        <authorList>
            <person name="Yang J."/>
            <person name="Diao L."/>
            <person name="Yang S."/>
        </authorList>
    </citation>
    <scope>NUCLEOTIDE SEQUENCE [LARGE SCALE GENOMIC DNA]</scope>
    <source>
        <strain evidence="2 3">CGMCC 1.3604</strain>
    </source>
</reference>
<evidence type="ECO:0000313" key="3">
    <source>
        <dbReference type="Proteomes" id="UP000297014"/>
    </source>
</evidence>
<name>A0A4S4JY66_ALKAL</name>
<dbReference type="Proteomes" id="UP000297014">
    <property type="component" value="Unassembled WGS sequence"/>
</dbReference>
<feature type="region of interest" description="Disordered" evidence="1">
    <location>
        <begin position="272"/>
        <end position="291"/>
    </location>
</feature>
<gene>
    <name evidence="2" type="ORF">AJ85_12070</name>
</gene>
<proteinExistence type="predicted"/>
<organism evidence="2 3">
    <name type="scientific">Alkalihalobacillus alcalophilus ATCC 27647 = CGMCC 1.3604</name>
    <dbReference type="NCBI Taxonomy" id="1218173"/>
    <lineage>
        <taxon>Bacteria</taxon>
        <taxon>Bacillati</taxon>
        <taxon>Bacillota</taxon>
        <taxon>Bacilli</taxon>
        <taxon>Bacillales</taxon>
        <taxon>Bacillaceae</taxon>
        <taxon>Alkalihalobacillus</taxon>
    </lineage>
</organism>
<feature type="region of interest" description="Disordered" evidence="1">
    <location>
        <begin position="1"/>
        <end position="24"/>
    </location>
</feature>
<accession>A0A4S4JY66</accession>
<dbReference type="AlphaFoldDB" id="A0A4S4JY66"/>
<comment type="caution">
    <text evidence="2">The sequence shown here is derived from an EMBL/GenBank/DDBJ whole genome shotgun (WGS) entry which is preliminary data.</text>
</comment>
<dbReference type="RefSeq" id="WP_003324240.1">
    <property type="nucleotide sequence ID" value="NZ_ALPT02000095.1"/>
</dbReference>
<evidence type="ECO:0000313" key="2">
    <source>
        <dbReference type="EMBL" id="THG90216.1"/>
    </source>
</evidence>
<feature type="region of interest" description="Disordered" evidence="1">
    <location>
        <begin position="80"/>
        <end position="103"/>
    </location>
</feature>